<keyword evidence="1" id="KW-0812">Transmembrane</keyword>
<proteinExistence type="predicted"/>
<keyword evidence="1" id="KW-1133">Transmembrane helix</keyword>
<keyword evidence="3" id="KW-1185">Reference proteome</keyword>
<sequence>MTVFFKASIDIKGDWKVIEINWPEQFYDYHYRTWKWSIGSIEFIEFETIEDENVHIMVSEKNEMHNKYRQTVTFVKREESTISIKSGINFLETKCKPKVSGIKLREIIEKSKTKLSDSTDETSNNTMNTARLESNGTVLGLSITLAVSSMVILFLGLYVWRLQKFQMNGVENLDLSNMPCGHDDKRGSNHVSENSLYGAVIQRDL</sequence>
<gene>
    <name evidence="2" type="ORF">MNOR_LOCUS39336</name>
</gene>
<protein>
    <recommendedName>
        <fullName evidence="4">CUB domain-containing protein</fullName>
    </recommendedName>
</protein>
<feature type="transmembrane region" description="Helical" evidence="1">
    <location>
        <begin position="138"/>
        <end position="160"/>
    </location>
</feature>
<accession>A0AAV2SMN3</accession>
<organism evidence="2 3">
    <name type="scientific">Meganyctiphanes norvegica</name>
    <name type="common">Northern krill</name>
    <name type="synonym">Thysanopoda norvegica</name>
    <dbReference type="NCBI Taxonomy" id="48144"/>
    <lineage>
        <taxon>Eukaryota</taxon>
        <taxon>Metazoa</taxon>
        <taxon>Ecdysozoa</taxon>
        <taxon>Arthropoda</taxon>
        <taxon>Crustacea</taxon>
        <taxon>Multicrustacea</taxon>
        <taxon>Malacostraca</taxon>
        <taxon>Eumalacostraca</taxon>
        <taxon>Eucarida</taxon>
        <taxon>Euphausiacea</taxon>
        <taxon>Euphausiidae</taxon>
        <taxon>Meganyctiphanes</taxon>
    </lineage>
</organism>
<dbReference type="Proteomes" id="UP001497623">
    <property type="component" value="Unassembled WGS sequence"/>
</dbReference>
<keyword evidence="1" id="KW-0472">Membrane</keyword>
<name>A0AAV2SMN3_MEGNR</name>
<dbReference type="EMBL" id="CAXKWB010100761">
    <property type="protein sequence ID" value="CAL4224738.1"/>
    <property type="molecule type" value="Genomic_DNA"/>
</dbReference>
<dbReference type="AlphaFoldDB" id="A0AAV2SMN3"/>
<evidence type="ECO:0008006" key="4">
    <source>
        <dbReference type="Google" id="ProtNLM"/>
    </source>
</evidence>
<reference evidence="2 3" key="1">
    <citation type="submission" date="2024-05" db="EMBL/GenBank/DDBJ databases">
        <authorList>
            <person name="Wallberg A."/>
        </authorList>
    </citation>
    <scope>NUCLEOTIDE SEQUENCE [LARGE SCALE GENOMIC DNA]</scope>
</reference>
<evidence type="ECO:0000313" key="2">
    <source>
        <dbReference type="EMBL" id="CAL4224738.1"/>
    </source>
</evidence>
<comment type="caution">
    <text evidence="2">The sequence shown here is derived from an EMBL/GenBank/DDBJ whole genome shotgun (WGS) entry which is preliminary data.</text>
</comment>
<evidence type="ECO:0000313" key="3">
    <source>
        <dbReference type="Proteomes" id="UP001497623"/>
    </source>
</evidence>
<evidence type="ECO:0000256" key="1">
    <source>
        <dbReference type="SAM" id="Phobius"/>
    </source>
</evidence>